<evidence type="ECO:0000256" key="12">
    <source>
        <dbReference type="SAM" id="Coils"/>
    </source>
</evidence>
<accession>A0AB34JMR4</accession>
<dbReference type="InterPro" id="IPR038275">
    <property type="entry name" value="Nuf2_N_sf"/>
</dbReference>
<evidence type="ECO:0000256" key="5">
    <source>
        <dbReference type="ARBA" id="ARBA00022618"/>
    </source>
</evidence>
<dbReference type="GO" id="GO:0051315">
    <property type="term" value="P:attachment of mitotic spindle microtubules to kinetochore"/>
    <property type="evidence" value="ECO:0007669"/>
    <property type="project" value="TreeGrafter"/>
</dbReference>
<feature type="domain" description="Kinetochore protein Nuf2 N-terminal" evidence="14">
    <location>
        <begin position="3"/>
        <end position="140"/>
    </location>
</feature>
<keyword evidence="9" id="KW-0539">Nucleus</keyword>
<keyword evidence="8 12" id="KW-0175">Coiled coil</keyword>
<feature type="coiled-coil region" evidence="12">
    <location>
        <begin position="140"/>
        <end position="167"/>
    </location>
</feature>
<dbReference type="Pfam" id="PF03800">
    <property type="entry name" value="Nuf2"/>
    <property type="match status" value="1"/>
</dbReference>
<dbReference type="PANTHER" id="PTHR21650">
    <property type="entry name" value="MEMBRALIN/KINETOCHORE PROTEIN NUF2"/>
    <property type="match status" value="1"/>
</dbReference>
<keyword evidence="4" id="KW-0158">Chromosome</keyword>
<comment type="similarity">
    <text evidence="3">Belongs to the NUF2 family.</text>
</comment>
<dbReference type="GO" id="GO:0051301">
    <property type="term" value="P:cell division"/>
    <property type="evidence" value="ECO:0007669"/>
    <property type="project" value="UniProtKB-KW"/>
</dbReference>
<evidence type="ECO:0000256" key="3">
    <source>
        <dbReference type="ARBA" id="ARBA00005498"/>
    </source>
</evidence>
<keyword evidence="5" id="KW-0132">Cell division</keyword>
<evidence type="ECO:0000256" key="7">
    <source>
        <dbReference type="ARBA" id="ARBA00022838"/>
    </source>
</evidence>
<dbReference type="GO" id="GO:0044877">
    <property type="term" value="F:protein-containing complex binding"/>
    <property type="evidence" value="ECO:0007669"/>
    <property type="project" value="TreeGrafter"/>
</dbReference>
<evidence type="ECO:0000313" key="15">
    <source>
        <dbReference type="EMBL" id="KAL1523008.1"/>
    </source>
</evidence>
<keyword evidence="11" id="KW-0137">Centromere</keyword>
<evidence type="ECO:0000256" key="1">
    <source>
        <dbReference type="ARBA" id="ARBA00004123"/>
    </source>
</evidence>
<dbReference type="GO" id="GO:0045132">
    <property type="term" value="P:meiotic chromosome segregation"/>
    <property type="evidence" value="ECO:0007669"/>
    <property type="project" value="TreeGrafter"/>
</dbReference>
<sequence length="452" mass="52706">MSHYSFPILPNKEIVHLLNEISIEVVDDDLLNPTSGKVQLLYQQLVELLLNQRREDMLQPQFAGMAELEFPELHDESVSTMAFLRACQRLLTTCGISDFTLQDLIKPEHKRLRRNMSAVLNFCKFREDQLTKYMEFRQETDALANKKLHLEQENERLLTELKDVTRERQQEAPEEQALKSENEEREVVMRELWKRKTAMEQENKLLKAQLQEVKDEIHSTEFHLQEAKKECNYLSMQIVDDPTKLKAELQGLQEMEKHEKGTIKQLEAKVFPLAKQVEAVVNADAHVDEVLQLQMECETQSAKLKENNKELATLAERELSDKAESSAQAHNIRSAAQREQRMKERIDRLKQEHLSKQKKAKESLAETTLQWKQLESERSVQSRQLEENDSVLRDLKDAILKAKMAHNDETTRIIQQQQHLANQVRAYHKNLMAAMKVVSGQTAQQVQRCMYS</sequence>
<evidence type="ECO:0000256" key="8">
    <source>
        <dbReference type="ARBA" id="ARBA00023054"/>
    </source>
</evidence>
<dbReference type="Gene3D" id="1.10.418.60">
    <property type="entry name" value="Ncd80 complex, Nuf2 subunit"/>
    <property type="match status" value="1"/>
</dbReference>
<dbReference type="GO" id="GO:0005634">
    <property type="term" value="C:nucleus"/>
    <property type="evidence" value="ECO:0007669"/>
    <property type="project" value="UniProtKB-SubCell"/>
</dbReference>
<gene>
    <name evidence="15" type="ORF">AB1Y20_017970</name>
</gene>
<dbReference type="PANTHER" id="PTHR21650:SF2">
    <property type="entry name" value="KINETOCHORE PROTEIN NUF2"/>
    <property type="match status" value="1"/>
</dbReference>
<name>A0AB34JMR4_PRYPA</name>
<feature type="region of interest" description="Disordered" evidence="13">
    <location>
        <begin position="318"/>
        <end position="344"/>
    </location>
</feature>
<keyword evidence="7" id="KW-0995">Kinetochore</keyword>
<reference evidence="15 16" key="1">
    <citation type="journal article" date="2024" name="Science">
        <title>Giant polyketide synthase enzymes in the biosynthesis of giant marine polyether toxins.</title>
        <authorList>
            <person name="Fallon T.R."/>
            <person name="Shende V.V."/>
            <person name="Wierzbicki I.H."/>
            <person name="Pendleton A.L."/>
            <person name="Watervoot N.F."/>
            <person name="Auber R.P."/>
            <person name="Gonzalez D.J."/>
            <person name="Wisecaver J.H."/>
            <person name="Moore B.S."/>
        </authorList>
    </citation>
    <scope>NUCLEOTIDE SEQUENCE [LARGE SCALE GENOMIC DNA]</scope>
    <source>
        <strain evidence="15 16">12B1</strain>
    </source>
</reference>
<dbReference type="AlphaFoldDB" id="A0AB34JMR4"/>
<evidence type="ECO:0000256" key="4">
    <source>
        <dbReference type="ARBA" id="ARBA00022454"/>
    </source>
</evidence>
<keyword evidence="16" id="KW-1185">Reference proteome</keyword>
<evidence type="ECO:0000313" key="16">
    <source>
        <dbReference type="Proteomes" id="UP001515480"/>
    </source>
</evidence>
<dbReference type="InterPro" id="IPR005549">
    <property type="entry name" value="Kinetochore_Nuf2_N"/>
</dbReference>
<comment type="caution">
    <text evidence="15">The sequence shown here is derived from an EMBL/GenBank/DDBJ whole genome shotgun (WGS) entry which is preliminary data.</text>
</comment>
<evidence type="ECO:0000256" key="13">
    <source>
        <dbReference type="SAM" id="MobiDB-lite"/>
    </source>
</evidence>
<evidence type="ECO:0000256" key="2">
    <source>
        <dbReference type="ARBA" id="ARBA00004629"/>
    </source>
</evidence>
<dbReference type="GO" id="GO:0007052">
    <property type="term" value="P:mitotic spindle organization"/>
    <property type="evidence" value="ECO:0007669"/>
    <property type="project" value="TreeGrafter"/>
</dbReference>
<evidence type="ECO:0000256" key="6">
    <source>
        <dbReference type="ARBA" id="ARBA00022776"/>
    </source>
</evidence>
<evidence type="ECO:0000256" key="10">
    <source>
        <dbReference type="ARBA" id="ARBA00023306"/>
    </source>
</evidence>
<evidence type="ECO:0000259" key="14">
    <source>
        <dbReference type="Pfam" id="PF03800"/>
    </source>
</evidence>
<feature type="coiled-coil region" evidence="12">
    <location>
        <begin position="196"/>
        <end position="269"/>
    </location>
</feature>
<comment type="subcellular location">
    <subcellularLocation>
        <location evidence="2">Chromosome</location>
        <location evidence="2">Centromere</location>
        <location evidence="2">Kinetochore</location>
    </subcellularLocation>
    <subcellularLocation>
        <location evidence="1">Nucleus</location>
    </subcellularLocation>
</comment>
<dbReference type="GO" id="GO:0031262">
    <property type="term" value="C:Ndc80 complex"/>
    <property type="evidence" value="ECO:0007669"/>
    <property type="project" value="InterPro"/>
</dbReference>
<organism evidence="15 16">
    <name type="scientific">Prymnesium parvum</name>
    <name type="common">Toxic golden alga</name>
    <dbReference type="NCBI Taxonomy" id="97485"/>
    <lineage>
        <taxon>Eukaryota</taxon>
        <taxon>Haptista</taxon>
        <taxon>Haptophyta</taxon>
        <taxon>Prymnesiophyceae</taxon>
        <taxon>Prymnesiales</taxon>
        <taxon>Prymnesiaceae</taxon>
        <taxon>Prymnesium</taxon>
    </lineage>
</organism>
<dbReference type="EMBL" id="JBGBPQ010000006">
    <property type="protein sequence ID" value="KAL1523008.1"/>
    <property type="molecule type" value="Genomic_DNA"/>
</dbReference>
<keyword evidence="10" id="KW-0131">Cell cycle</keyword>
<dbReference type="Proteomes" id="UP001515480">
    <property type="component" value="Unassembled WGS sequence"/>
</dbReference>
<evidence type="ECO:0000256" key="9">
    <source>
        <dbReference type="ARBA" id="ARBA00023242"/>
    </source>
</evidence>
<evidence type="ECO:0000256" key="11">
    <source>
        <dbReference type="ARBA" id="ARBA00023328"/>
    </source>
</evidence>
<keyword evidence="6" id="KW-0498">Mitosis</keyword>
<protein>
    <recommendedName>
        <fullName evidence="14">Kinetochore protein Nuf2 N-terminal domain-containing protein</fullName>
    </recommendedName>
</protein>
<dbReference type="GO" id="GO:0051383">
    <property type="term" value="P:kinetochore organization"/>
    <property type="evidence" value="ECO:0007669"/>
    <property type="project" value="TreeGrafter"/>
</dbReference>
<proteinExistence type="inferred from homology"/>